<dbReference type="InterPro" id="IPR050090">
    <property type="entry name" value="Tyrosine_recombinase_XerCD"/>
</dbReference>
<dbReference type="SUPFAM" id="SSF56349">
    <property type="entry name" value="DNA breaking-rejoining enzymes"/>
    <property type="match status" value="1"/>
</dbReference>
<sequence length="567" mass="63145">MPAYLTHKDNTYYFRQGVPPELRPFLGRREIKKSLGHDYVRAVRECKRYAVDADNLLAEARAKLDNVPVDPFSRKGIKRTEFVTLTQVTPEIETQFGNLTRAALLETDRSTRIAGMDRAEFEEYGQHIDAGLVALRRQLAMDDVEPMIASTRMMLFGRGYQPEFSPEDWRRLAYVMTESTLQAYEGMAARQRGTVVDAASEAVLPSQFEVQNAPKAAAAAEAPMTWQGLYDVWVKECDRRENTTNAYLAAMKLFADFCPAAPNAVTREDVLEYRDFLMQEKSLAASTVANKIGFVGTLISAGSNSAEYAKYLPHNPFANIKIKQAKRGKADQKRQPFSDEELVTIFGAPIYTVGFRPLGGGGEAAAWIPAIAYLTGMRLEEIALLKTSQFHTDAKGNHYIHTDAKGNHYIHTEDGKNENSADRDVPLHPDLIAAGLLDYVKTCSGRLFPKVKCDNEVQSKAYSQWYGRYLSKLGITAKSKVFHSFRHLFKDLCRNARMDDSAIDQICGHEPGTVGGRYGKGRRIDVPAGLMAKIVPPERLPAIVPAGRFAKIGADATPKRVRPAPAR</sequence>
<dbReference type="Pfam" id="PF20172">
    <property type="entry name" value="DUF6538"/>
    <property type="match status" value="1"/>
</dbReference>
<dbReference type="PANTHER" id="PTHR30349">
    <property type="entry name" value="PHAGE INTEGRASE-RELATED"/>
    <property type="match status" value="1"/>
</dbReference>
<dbReference type="Pfam" id="PF00589">
    <property type="entry name" value="Phage_integrase"/>
    <property type="match status" value="1"/>
</dbReference>
<evidence type="ECO:0000313" key="8">
    <source>
        <dbReference type="EMBL" id="MBB4248031.1"/>
    </source>
</evidence>
<dbReference type="PROSITE" id="PS51898">
    <property type="entry name" value="TYR_RECOMBINASE"/>
    <property type="match status" value="1"/>
</dbReference>
<name>A0A840G995_RHOTE</name>
<reference evidence="8 9" key="1">
    <citation type="submission" date="2020-08" db="EMBL/GenBank/DDBJ databases">
        <title>Genome sequencing of Purple Non-Sulfur Bacteria from various extreme environments.</title>
        <authorList>
            <person name="Mayer M."/>
        </authorList>
    </citation>
    <scope>NUCLEOTIDE SEQUENCE [LARGE SCALE GENOMIC DNA]</scope>
    <source>
        <strain evidence="8 9">2761</strain>
    </source>
</reference>
<dbReference type="Gene3D" id="1.10.150.130">
    <property type="match status" value="1"/>
</dbReference>
<dbReference type="RefSeq" id="WP_184415143.1">
    <property type="nucleotide sequence ID" value="NZ_JACIGE010000008.1"/>
</dbReference>
<accession>A0A840G995</accession>
<dbReference type="PANTHER" id="PTHR30349:SF41">
    <property type="entry name" value="INTEGRASE_RECOMBINASE PROTEIN MJ0367-RELATED"/>
    <property type="match status" value="1"/>
</dbReference>
<feature type="domain" description="Core-binding (CB)" evidence="7">
    <location>
        <begin position="224"/>
        <end position="303"/>
    </location>
</feature>
<evidence type="ECO:0000259" key="6">
    <source>
        <dbReference type="PROSITE" id="PS51898"/>
    </source>
</evidence>
<dbReference type="PROSITE" id="PS51900">
    <property type="entry name" value="CB"/>
    <property type="match status" value="1"/>
</dbReference>
<evidence type="ECO:0000256" key="4">
    <source>
        <dbReference type="ARBA" id="ARBA00023172"/>
    </source>
</evidence>
<dbReference type="GO" id="GO:0006310">
    <property type="term" value="P:DNA recombination"/>
    <property type="evidence" value="ECO:0007669"/>
    <property type="project" value="UniProtKB-KW"/>
</dbReference>
<organism evidence="8 9">
    <name type="scientific">Rhodocyclus tenuis</name>
    <name type="common">Rhodospirillum tenue</name>
    <dbReference type="NCBI Taxonomy" id="1066"/>
    <lineage>
        <taxon>Bacteria</taxon>
        <taxon>Pseudomonadati</taxon>
        <taxon>Pseudomonadota</taxon>
        <taxon>Betaproteobacteria</taxon>
        <taxon>Rhodocyclales</taxon>
        <taxon>Rhodocyclaceae</taxon>
        <taxon>Rhodocyclus</taxon>
    </lineage>
</organism>
<dbReference type="EMBL" id="JACIGE010000008">
    <property type="protein sequence ID" value="MBB4248031.1"/>
    <property type="molecule type" value="Genomic_DNA"/>
</dbReference>
<keyword evidence="4" id="KW-0233">DNA recombination</keyword>
<dbReference type="InterPro" id="IPR002104">
    <property type="entry name" value="Integrase_catalytic"/>
</dbReference>
<dbReference type="GO" id="GO:0015074">
    <property type="term" value="P:DNA integration"/>
    <property type="evidence" value="ECO:0007669"/>
    <property type="project" value="UniProtKB-KW"/>
</dbReference>
<dbReference type="CDD" id="cd01184">
    <property type="entry name" value="INT_C_like_1"/>
    <property type="match status" value="1"/>
</dbReference>
<evidence type="ECO:0000256" key="3">
    <source>
        <dbReference type="ARBA" id="ARBA00023125"/>
    </source>
</evidence>
<keyword evidence="3 5" id="KW-0238">DNA-binding</keyword>
<proteinExistence type="inferred from homology"/>
<dbReference type="GO" id="GO:0003677">
    <property type="term" value="F:DNA binding"/>
    <property type="evidence" value="ECO:0007669"/>
    <property type="project" value="UniProtKB-UniRule"/>
</dbReference>
<keyword evidence="2" id="KW-0229">DNA integration</keyword>
<gene>
    <name evidence="8" type="ORF">GGD90_002417</name>
</gene>
<dbReference type="InterPro" id="IPR010998">
    <property type="entry name" value="Integrase_recombinase_N"/>
</dbReference>
<dbReference type="InterPro" id="IPR046668">
    <property type="entry name" value="DUF6538"/>
</dbReference>
<dbReference type="InterPro" id="IPR044068">
    <property type="entry name" value="CB"/>
</dbReference>
<evidence type="ECO:0000256" key="2">
    <source>
        <dbReference type="ARBA" id="ARBA00022908"/>
    </source>
</evidence>
<evidence type="ECO:0000256" key="5">
    <source>
        <dbReference type="PROSITE-ProRule" id="PRU01248"/>
    </source>
</evidence>
<dbReference type="AlphaFoldDB" id="A0A840G995"/>
<dbReference type="Proteomes" id="UP000587070">
    <property type="component" value="Unassembled WGS sequence"/>
</dbReference>
<protein>
    <submittedName>
        <fullName evidence="8">Integrase</fullName>
    </submittedName>
</protein>
<dbReference type="InterPro" id="IPR013762">
    <property type="entry name" value="Integrase-like_cat_sf"/>
</dbReference>
<dbReference type="Gene3D" id="1.10.443.10">
    <property type="entry name" value="Intergrase catalytic core"/>
    <property type="match status" value="1"/>
</dbReference>
<keyword evidence="9" id="KW-1185">Reference proteome</keyword>
<evidence type="ECO:0000259" key="7">
    <source>
        <dbReference type="PROSITE" id="PS51900"/>
    </source>
</evidence>
<evidence type="ECO:0000256" key="1">
    <source>
        <dbReference type="ARBA" id="ARBA00008857"/>
    </source>
</evidence>
<evidence type="ECO:0000313" key="9">
    <source>
        <dbReference type="Proteomes" id="UP000587070"/>
    </source>
</evidence>
<comment type="similarity">
    <text evidence="1">Belongs to the 'phage' integrase family.</text>
</comment>
<comment type="caution">
    <text evidence="8">The sequence shown here is derived from an EMBL/GenBank/DDBJ whole genome shotgun (WGS) entry which is preliminary data.</text>
</comment>
<dbReference type="InterPro" id="IPR011010">
    <property type="entry name" value="DNA_brk_join_enz"/>
</dbReference>
<feature type="domain" description="Tyr recombinase" evidence="6">
    <location>
        <begin position="332"/>
        <end position="532"/>
    </location>
</feature>